<feature type="chain" id="PRO_5036428526" description="Secreted protein" evidence="1">
    <location>
        <begin position="20"/>
        <end position="103"/>
    </location>
</feature>
<reference evidence="2" key="1">
    <citation type="submission" date="2021-05" db="EMBL/GenBank/DDBJ databases">
        <authorList>
            <person name="Alioto T."/>
            <person name="Alioto T."/>
            <person name="Gomez Garrido J."/>
        </authorList>
    </citation>
    <scope>NUCLEOTIDE SEQUENCE</scope>
</reference>
<proteinExistence type="predicted"/>
<keyword evidence="1" id="KW-0732">Signal</keyword>
<dbReference type="EMBL" id="HBUF01033238">
    <property type="protein sequence ID" value="CAG6615549.1"/>
    <property type="molecule type" value="Transcribed_RNA"/>
</dbReference>
<dbReference type="EMBL" id="HBUF01033237">
    <property type="protein sequence ID" value="CAG6615544.1"/>
    <property type="molecule type" value="Transcribed_RNA"/>
</dbReference>
<evidence type="ECO:0000256" key="1">
    <source>
        <dbReference type="SAM" id="SignalP"/>
    </source>
</evidence>
<evidence type="ECO:0000313" key="2">
    <source>
        <dbReference type="EMBL" id="CAG6615549.1"/>
    </source>
</evidence>
<protein>
    <recommendedName>
        <fullName evidence="3">Secreted protein</fullName>
    </recommendedName>
</protein>
<organism evidence="2">
    <name type="scientific">Cacopsylla melanoneura</name>
    <dbReference type="NCBI Taxonomy" id="428564"/>
    <lineage>
        <taxon>Eukaryota</taxon>
        <taxon>Metazoa</taxon>
        <taxon>Ecdysozoa</taxon>
        <taxon>Arthropoda</taxon>
        <taxon>Hexapoda</taxon>
        <taxon>Insecta</taxon>
        <taxon>Pterygota</taxon>
        <taxon>Neoptera</taxon>
        <taxon>Paraneoptera</taxon>
        <taxon>Hemiptera</taxon>
        <taxon>Sternorrhyncha</taxon>
        <taxon>Psylloidea</taxon>
        <taxon>Psyllidae</taxon>
        <taxon>Psyllinae</taxon>
        <taxon>Cacopsylla</taxon>
    </lineage>
</organism>
<name>A0A8D8PVI3_9HEMI</name>
<sequence length="103" mass="11892">MDLQFFSLIFVSFRSLLMTSFHRFLGFCCGRAPSLSCEKAICCGIRSADMRLMWPAHLRRRILIRSSIFIMLVRRSTTSFGTMSFQLIPAILLKHLKWNALSS</sequence>
<evidence type="ECO:0008006" key="3">
    <source>
        <dbReference type="Google" id="ProtNLM"/>
    </source>
</evidence>
<dbReference type="AlphaFoldDB" id="A0A8D8PVI3"/>
<accession>A0A8D8PVI3</accession>
<feature type="signal peptide" evidence="1">
    <location>
        <begin position="1"/>
        <end position="19"/>
    </location>
</feature>